<dbReference type="InterPro" id="IPR027796">
    <property type="entry name" value="OTT_1508_deam-like"/>
</dbReference>
<dbReference type="OrthoDB" id="2824533at2759"/>
<comment type="caution">
    <text evidence="1">The sequence shown here is derived from an EMBL/GenBank/DDBJ whole genome shotgun (WGS) entry which is preliminary data.</text>
</comment>
<dbReference type="Pfam" id="PF14441">
    <property type="entry name" value="OTT_1508_deam"/>
    <property type="match status" value="1"/>
</dbReference>
<name>A0A4Y9ZKH8_9AGAM</name>
<sequence length="384" mass="43253">MAYLQEIKHQMRQLGHLFGVDRDRPVDVSPNEATQDLVLDMLLKCHQHGLQKIRQRLEKHKAGFDAYMAEVRQNPGTVDGVLHDELCDLENGLNLVARTFKEQRPDVEIAKLIVWYASLLAKYLKDGSSELRLLEGLDQHFATPVGGFTMCCFLEELFTHHTAVMNLVSLSASVRFRPLIESNLTIVLVPGEHHAVSFPVRGPAVDATLTAFDKTALSRMHDNVETIAKEPWSGTQHDNFTFQSYVHAECALIAYLHRHKLRAYPYIGVSKLACYSCSRYIHTYNAAGKELDGFHECFFTRGTRGEICLPWVSPELGTDQDKMVQGKMIEEIKQDMEALLGRDAARRAGPGSTGIPETEKPAPAHNWASKLKEHVQEIIRGQQV</sequence>
<keyword evidence="2" id="KW-1185">Reference proteome</keyword>
<dbReference type="STRING" id="135208.A0A4Y9ZKH8"/>
<evidence type="ECO:0000313" key="1">
    <source>
        <dbReference type="EMBL" id="TFY74138.1"/>
    </source>
</evidence>
<gene>
    <name evidence="1" type="ORF">EWM64_g9874</name>
</gene>
<dbReference type="Proteomes" id="UP000298061">
    <property type="component" value="Unassembled WGS sequence"/>
</dbReference>
<proteinExistence type="predicted"/>
<dbReference type="EMBL" id="SFCI01002273">
    <property type="protein sequence ID" value="TFY74138.1"/>
    <property type="molecule type" value="Genomic_DNA"/>
</dbReference>
<dbReference type="AlphaFoldDB" id="A0A4Y9ZKH8"/>
<reference evidence="1 2" key="1">
    <citation type="submission" date="2019-02" db="EMBL/GenBank/DDBJ databases">
        <title>Genome sequencing of the rare red list fungi Hericium alpestre (H. flagellum).</title>
        <authorList>
            <person name="Buettner E."/>
            <person name="Kellner H."/>
        </authorList>
    </citation>
    <scope>NUCLEOTIDE SEQUENCE [LARGE SCALE GENOMIC DNA]</scope>
    <source>
        <strain evidence="1 2">DSM 108284</strain>
    </source>
</reference>
<organism evidence="1 2">
    <name type="scientific">Hericium alpestre</name>
    <dbReference type="NCBI Taxonomy" id="135208"/>
    <lineage>
        <taxon>Eukaryota</taxon>
        <taxon>Fungi</taxon>
        <taxon>Dikarya</taxon>
        <taxon>Basidiomycota</taxon>
        <taxon>Agaricomycotina</taxon>
        <taxon>Agaricomycetes</taxon>
        <taxon>Russulales</taxon>
        <taxon>Hericiaceae</taxon>
        <taxon>Hericium</taxon>
    </lineage>
</organism>
<accession>A0A4Y9ZKH8</accession>
<protein>
    <submittedName>
        <fullName evidence="1">Uncharacterized protein</fullName>
    </submittedName>
</protein>
<evidence type="ECO:0000313" key="2">
    <source>
        <dbReference type="Proteomes" id="UP000298061"/>
    </source>
</evidence>